<dbReference type="SUPFAM" id="SSF53448">
    <property type="entry name" value="Nucleotide-diphospho-sugar transferases"/>
    <property type="match status" value="1"/>
</dbReference>
<dbReference type="InterPro" id="IPR029044">
    <property type="entry name" value="Nucleotide-diphossugar_trans"/>
</dbReference>
<reference evidence="1" key="1">
    <citation type="submission" date="2022-09" db="EMBL/GenBank/DDBJ databases">
        <title>Novel species in genus Arthrobacter.</title>
        <authorList>
            <person name="Liu Y."/>
        </authorList>
    </citation>
    <scope>NUCLEOTIDE SEQUENCE</scope>
    <source>
        <strain evidence="1">Zg-Y815</strain>
    </source>
</reference>
<name>A0ABY5YM38_9MICC</name>
<evidence type="ECO:0000313" key="2">
    <source>
        <dbReference type="Proteomes" id="UP001059859"/>
    </source>
</evidence>
<organism evidence="1 2">
    <name type="scientific">Arthrobacter zhaoxinii</name>
    <dbReference type="NCBI Taxonomy" id="2964616"/>
    <lineage>
        <taxon>Bacteria</taxon>
        <taxon>Bacillati</taxon>
        <taxon>Actinomycetota</taxon>
        <taxon>Actinomycetes</taxon>
        <taxon>Micrococcales</taxon>
        <taxon>Micrococcaceae</taxon>
        <taxon>Arthrobacter</taxon>
    </lineage>
</organism>
<sequence length="307" mass="35435">MAERAGNMGEARNLYRQGLILDPRASQADWDLLEENPRQFRERRALHALLAIRIEDMHRSAYAEAKRAPRVTENPLVFMYWGQGFDSAPEIVRACYEQAKRLHSPDSIVFLDDNNLHEWVTLPQRIIDVASVSRAAFSDVLRFELLAKHGGVWLDATCMVMRPMQDIFQHLVTPSGFFAFDKEKPGLISSWFLASNPGSYITCMTRDALRLYFGVYDKPITYFFLHQMFVFMYRLDDRFEKLWDKRSTPRADPRAVHRALLRDVGDVNLNELLAGSFVHKLTHKNKPELVSETSVQQALVRGAVRFA</sequence>
<gene>
    <name evidence="1" type="ORF">N2K95_10785</name>
</gene>
<dbReference type="RefSeq" id="WP_260651556.1">
    <property type="nucleotide sequence ID" value="NZ_CP104275.1"/>
</dbReference>
<accession>A0ABY5YM38</accession>
<dbReference type="Proteomes" id="UP001059859">
    <property type="component" value="Chromosome"/>
</dbReference>
<keyword evidence="2" id="KW-1185">Reference proteome</keyword>
<dbReference type="Pfam" id="PF05704">
    <property type="entry name" value="Caps_synth"/>
    <property type="match status" value="1"/>
</dbReference>
<proteinExistence type="predicted"/>
<dbReference type="InterPro" id="IPR008441">
    <property type="entry name" value="AfumC-like_glycosyl_Trfase"/>
</dbReference>
<dbReference type="EMBL" id="CP104275">
    <property type="protein sequence ID" value="UWX96157.1"/>
    <property type="molecule type" value="Genomic_DNA"/>
</dbReference>
<protein>
    <submittedName>
        <fullName evidence="1">Capsular polysaccharide synthesis protein</fullName>
    </submittedName>
</protein>
<dbReference type="Gene3D" id="3.90.550.20">
    <property type="match status" value="1"/>
</dbReference>
<evidence type="ECO:0000313" key="1">
    <source>
        <dbReference type="EMBL" id="UWX96157.1"/>
    </source>
</evidence>